<dbReference type="GO" id="GO:0002098">
    <property type="term" value="P:tRNA wobble uridine modification"/>
    <property type="evidence" value="ECO:0007669"/>
    <property type="project" value="TreeGrafter"/>
</dbReference>
<protein>
    <submittedName>
        <fullName evidence="12">FAD-dependent 5-carboxymethylaminomethyl-2-thiouridine(34) oxidoreductase MnmC</fullName>
        <ecNumber evidence="12">2.1.1.61</ecNumber>
    </submittedName>
</protein>
<dbReference type="InterPro" id="IPR017610">
    <property type="entry name" value="tRNA_S-uridine_synth_MnmC_C"/>
</dbReference>
<evidence type="ECO:0000256" key="8">
    <source>
        <dbReference type="ARBA" id="ARBA00023002"/>
    </source>
</evidence>
<dbReference type="Pfam" id="PF01266">
    <property type="entry name" value="DAO"/>
    <property type="match status" value="1"/>
</dbReference>
<evidence type="ECO:0000259" key="11">
    <source>
        <dbReference type="Pfam" id="PF05430"/>
    </source>
</evidence>
<gene>
    <name evidence="12" type="primary">mnmC</name>
    <name evidence="12" type="ORF">GM668_23550</name>
</gene>
<evidence type="ECO:0000256" key="3">
    <source>
        <dbReference type="ARBA" id="ARBA00022630"/>
    </source>
</evidence>
<keyword evidence="8" id="KW-0560">Oxidoreductase</keyword>
<name>A0A6L6Q5M6_9BURK</name>
<dbReference type="GO" id="GO:0005737">
    <property type="term" value="C:cytoplasm"/>
    <property type="evidence" value="ECO:0007669"/>
    <property type="project" value="TreeGrafter"/>
</dbReference>
<accession>A0A6L6Q5M6</accession>
<dbReference type="PANTHER" id="PTHR13847">
    <property type="entry name" value="SARCOSINE DEHYDROGENASE-RELATED"/>
    <property type="match status" value="1"/>
</dbReference>
<reference evidence="12 13" key="1">
    <citation type="submission" date="2019-11" db="EMBL/GenBank/DDBJ databases">
        <title>Type strains purchased from KCTC, JCM and DSMZ.</title>
        <authorList>
            <person name="Lu H."/>
        </authorList>
    </citation>
    <scope>NUCLEOTIDE SEQUENCE [LARGE SCALE GENOMIC DNA]</scope>
    <source>
        <strain evidence="12 13">KCTC 42409</strain>
    </source>
</reference>
<dbReference type="Gene3D" id="3.50.50.60">
    <property type="entry name" value="FAD/NAD(P)-binding domain"/>
    <property type="match status" value="1"/>
</dbReference>
<dbReference type="InterPro" id="IPR008471">
    <property type="entry name" value="MnmC-like_methylTransf"/>
</dbReference>
<dbReference type="Proteomes" id="UP000484015">
    <property type="component" value="Unassembled WGS sequence"/>
</dbReference>
<feature type="domain" description="MnmC-like methyltransferase" evidence="11">
    <location>
        <begin position="76"/>
        <end position="122"/>
    </location>
</feature>
<dbReference type="GO" id="GO:0032259">
    <property type="term" value="P:methylation"/>
    <property type="evidence" value="ECO:0007669"/>
    <property type="project" value="UniProtKB-KW"/>
</dbReference>
<dbReference type="EMBL" id="WNLA01000020">
    <property type="protein sequence ID" value="MTW05057.1"/>
    <property type="molecule type" value="Genomic_DNA"/>
</dbReference>
<keyword evidence="6" id="KW-0819">tRNA processing</keyword>
<keyword evidence="2 12" id="KW-0489">Methyltransferase</keyword>
<dbReference type="Pfam" id="PF05430">
    <property type="entry name" value="Methyltransf_30"/>
    <property type="match status" value="1"/>
</dbReference>
<keyword evidence="1" id="KW-0963">Cytoplasm</keyword>
<dbReference type="SUPFAM" id="SSF51905">
    <property type="entry name" value="FAD/NAD(P)-binding domain"/>
    <property type="match status" value="1"/>
</dbReference>
<dbReference type="RefSeq" id="WP_155441412.1">
    <property type="nucleotide sequence ID" value="NZ_WNLA01000020.1"/>
</dbReference>
<evidence type="ECO:0000313" key="12">
    <source>
        <dbReference type="EMBL" id="MTW05057.1"/>
    </source>
</evidence>
<dbReference type="AlphaFoldDB" id="A0A6L6Q5M6"/>
<keyword evidence="3" id="KW-0285">Flavoprotein</keyword>
<dbReference type="OrthoDB" id="9786494at2"/>
<feature type="domain" description="FAD dependent oxidoreductase" evidence="10">
    <location>
        <begin position="199"/>
        <end position="564"/>
    </location>
</feature>
<dbReference type="GO" id="GO:0004808">
    <property type="term" value="F:tRNA (5-methylaminomethyl-2-thiouridylate)(34)-methyltransferase activity"/>
    <property type="evidence" value="ECO:0007669"/>
    <property type="project" value="UniProtKB-EC"/>
</dbReference>
<dbReference type="NCBIfam" id="TIGR03197">
    <property type="entry name" value="MnmC_Cterm"/>
    <property type="match status" value="1"/>
</dbReference>
<keyword evidence="5" id="KW-0949">S-adenosyl-L-methionine</keyword>
<dbReference type="InterPro" id="IPR006076">
    <property type="entry name" value="FAD-dep_OxRdtase"/>
</dbReference>
<evidence type="ECO:0000256" key="5">
    <source>
        <dbReference type="ARBA" id="ARBA00022691"/>
    </source>
</evidence>
<evidence type="ECO:0000256" key="7">
    <source>
        <dbReference type="ARBA" id="ARBA00022827"/>
    </source>
</evidence>
<evidence type="ECO:0000313" key="13">
    <source>
        <dbReference type="Proteomes" id="UP000484015"/>
    </source>
</evidence>
<comment type="caution">
    <text evidence="12">The sequence shown here is derived from an EMBL/GenBank/DDBJ whole genome shotgun (WGS) entry which is preliminary data.</text>
</comment>
<dbReference type="Gene3D" id="3.40.50.150">
    <property type="entry name" value="Vaccinia Virus protein VP39"/>
    <property type="match status" value="1"/>
</dbReference>
<keyword evidence="7" id="KW-0274">FAD</keyword>
<dbReference type="PANTHER" id="PTHR13847:SF283">
    <property type="entry name" value="TRNA 5-METHYLAMINOMETHYL-2-THIOURIDINE BIOSYNTHESIS BIFUNCTIONAL PROTEIN MNMC"/>
    <property type="match status" value="1"/>
</dbReference>
<dbReference type="GO" id="GO:0016645">
    <property type="term" value="F:oxidoreductase activity, acting on the CH-NH group of donors"/>
    <property type="evidence" value="ECO:0007669"/>
    <property type="project" value="InterPro"/>
</dbReference>
<evidence type="ECO:0000256" key="4">
    <source>
        <dbReference type="ARBA" id="ARBA00022679"/>
    </source>
</evidence>
<dbReference type="EC" id="2.1.1.61" evidence="12"/>
<evidence type="ECO:0000256" key="1">
    <source>
        <dbReference type="ARBA" id="ARBA00022490"/>
    </source>
</evidence>
<dbReference type="InterPro" id="IPR036188">
    <property type="entry name" value="FAD/NAD-bd_sf"/>
</dbReference>
<evidence type="ECO:0000256" key="9">
    <source>
        <dbReference type="ARBA" id="ARBA00023268"/>
    </source>
</evidence>
<organism evidence="12 13">
    <name type="scientific">Pseudoduganella ginsengisoli</name>
    <dbReference type="NCBI Taxonomy" id="1462440"/>
    <lineage>
        <taxon>Bacteria</taxon>
        <taxon>Pseudomonadati</taxon>
        <taxon>Pseudomonadota</taxon>
        <taxon>Betaproteobacteria</taxon>
        <taxon>Burkholderiales</taxon>
        <taxon>Oxalobacteraceae</taxon>
        <taxon>Telluria group</taxon>
        <taxon>Pseudoduganella</taxon>
    </lineage>
</organism>
<evidence type="ECO:0000256" key="6">
    <source>
        <dbReference type="ARBA" id="ARBA00022694"/>
    </source>
</evidence>
<keyword evidence="13" id="KW-1185">Reference proteome</keyword>
<dbReference type="Gene3D" id="3.30.9.10">
    <property type="entry name" value="D-Amino Acid Oxidase, subunit A, domain 2"/>
    <property type="match status" value="1"/>
</dbReference>
<evidence type="ECO:0000256" key="2">
    <source>
        <dbReference type="ARBA" id="ARBA00022603"/>
    </source>
</evidence>
<keyword evidence="9" id="KW-0511">Multifunctional enzyme</keyword>
<keyword evidence="4 12" id="KW-0808">Transferase</keyword>
<evidence type="ECO:0000259" key="10">
    <source>
        <dbReference type="Pfam" id="PF01266"/>
    </source>
</evidence>
<dbReference type="InterPro" id="IPR029063">
    <property type="entry name" value="SAM-dependent_MTases_sf"/>
</dbReference>
<sequence>MPAINHRFVLLATAFGVGGHFAQVLDAWRRRGPAIPTVPAAEDAQGPRALAWQAAQALHYIAVLPALPPAAVLAVADLRAQWPVDVPGFHRLSLGDVTLDLLVGDIEPCLQQLQARVDAVYMPQAGVDLRTVARLALPGAQLAMHGADDGTLKALRSAGFTQQDCTYSWLGEADADAVCAEFTSRKPQPPRAAPPDRRAIVVGAGMAGAAICERLAARGWDLTLIERHGLPAQEASGNRSGIFMPLLSRDDNIPTRLARAAYLYAQRRWCALGGLHPEAPVGADVAGPIAGSQCGVLQLARDAEHAALQREVAAAWRYPEAYVRWVDAQQAGAMLGVPVPHGGWLFPQGGWANPGSLCRAMLDACGARLARIYHREAVTLLRAGGQWQVLDTQGQVLAQAPNVILANSAGAQSLAQTAQLPLYTMRGQVTHVDAQAFPNLPLVVCREAYITPAVHGIVSAGATYDADKDAALWPASQQENLERAAEILPGALDQLNLPLAGRVGFRCMVPDRLPLVGALPDYSAAGGKVERLRDVPRHPGLYGLLAYASRGLIWAPLAAEILAAQLENEPLPLETTLAAALDPGRFFLKALKKN</sequence>
<proteinExistence type="predicted"/>
<dbReference type="SUPFAM" id="SSF54373">
    <property type="entry name" value="FAD-linked reductases, C-terminal domain"/>
    <property type="match status" value="1"/>
</dbReference>